<reference evidence="9" key="1">
    <citation type="submission" date="2018-05" db="EMBL/GenBank/DDBJ databases">
        <authorList>
            <person name="Lanie J.A."/>
            <person name="Ng W.-L."/>
            <person name="Kazmierczak K.M."/>
            <person name="Andrzejewski T.M."/>
            <person name="Davidsen T.M."/>
            <person name="Wayne K.J."/>
            <person name="Tettelin H."/>
            <person name="Glass J.I."/>
            <person name="Rusch D."/>
            <person name="Podicherti R."/>
            <person name="Tsui H.-C.T."/>
            <person name="Winkler M.E."/>
        </authorList>
    </citation>
    <scope>NUCLEOTIDE SEQUENCE</scope>
    <source>
        <strain evidence="9">KNB</strain>
    </source>
</reference>
<evidence type="ECO:0000313" key="9">
    <source>
        <dbReference type="EMBL" id="SPS05329.1"/>
    </source>
</evidence>
<dbReference type="EMBL" id="LS423452">
    <property type="protein sequence ID" value="SPS05329.1"/>
    <property type="molecule type" value="Genomic_DNA"/>
</dbReference>
<evidence type="ECO:0000259" key="7">
    <source>
        <dbReference type="Pfam" id="PF00361"/>
    </source>
</evidence>
<feature type="transmembrane region" description="Helical" evidence="6">
    <location>
        <begin position="174"/>
        <end position="196"/>
    </location>
</feature>
<dbReference type="Pfam" id="PF00361">
    <property type="entry name" value="Proton_antipo_M"/>
    <property type="match status" value="1"/>
</dbReference>
<feature type="domain" description="NADH-Ubiquinone oxidoreductase (complex I) chain 5 N-terminal" evidence="8">
    <location>
        <begin position="72"/>
        <end position="121"/>
    </location>
</feature>
<dbReference type="GO" id="GO:0003954">
    <property type="term" value="F:NADH dehydrogenase activity"/>
    <property type="evidence" value="ECO:0007669"/>
    <property type="project" value="TreeGrafter"/>
</dbReference>
<keyword evidence="2 5" id="KW-0812">Transmembrane</keyword>
<feature type="transmembrane region" description="Helical" evidence="6">
    <location>
        <begin position="6"/>
        <end position="26"/>
    </location>
</feature>
<dbReference type="AlphaFoldDB" id="A0A2X0QT91"/>
<feature type="domain" description="NADH:quinone oxidoreductase/Mrp antiporter transmembrane" evidence="7">
    <location>
        <begin position="138"/>
        <end position="360"/>
    </location>
</feature>
<accession>A0A2X0QT91</accession>
<dbReference type="InterPro" id="IPR003945">
    <property type="entry name" value="NU5C-like"/>
</dbReference>
<dbReference type="GO" id="GO:0012505">
    <property type="term" value="C:endomembrane system"/>
    <property type="evidence" value="ECO:0007669"/>
    <property type="project" value="UniProtKB-SubCell"/>
</dbReference>
<feature type="transmembrane region" description="Helical" evidence="6">
    <location>
        <begin position="90"/>
        <end position="111"/>
    </location>
</feature>
<dbReference type="GO" id="GO:0042773">
    <property type="term" value="P:ATP synthesis coupled electron transport"/>
    <property type="evidence" value="ECO:0007669"/>
    <property type="project" value="InterPro"/>
</dbReference>
<dbReference type="InterPro" id="IPR001750">
    <property type="entry name" value="ND/Mrp_TM"/>
</dbReference>
<feature type="transmembrane region" description="Helical" evidence="6">
    <location>
        <begin position="479"/>
        <end position="495"/>
    </location>
</feature>
<dbReference type="PANTHER" id="PTHR42829:SF2">
    <property type="entry name" value="NADH-UBIQUINONE OXIDOREDUCTASE CHAIN 5"/>
    <property type="match status" value="1"/>
</dbReference>
<dbReference type="PANTHER" id="PTHR42829">
    <property type="entry name" value="NADH-UBIQUINONE OXIDOREDUCTASE CHAIN 5"/>
    <property type="match status" value="1"/>
</dbReference>
<dbReference type="GO" id="GO:0015990">
    <property type="term" value="P:electron transport coupled proton transport"/>
    <property type="evidence" value="ECO:0007669"/>
    <property type="project" value="TreeGrafter"/>
</dbReference>
<evidence type="ECO:0000256" key="2">
    <source>
        <dbReference type="ARBA" id="ARBA00022692"/>
    </source>
</evidence>
<evidence type="ECO:0000256" key="4">
    <source>
        <dbReference type="ARBA" id="ARBA00023136"/>
    </source>
</evidence>
<evidence type="ECO:0000259" key="8">
    <source>
        <dbReference type="Pfam" id="PF00662"/>
    </source>
</evidence>
<evidence type="ECO:0000256" key="1">
    <source>
        <dbReference type="ARBA" id="ARBA00004127"/>
    </source>
</evidence>
<feature type="transmembrane region" description="Helical" evidence="6">
    <location>
        <begin position="283"/>
        <end position="305"/>
    </location>
</feature>
<dbReference type="Pfam" id="PF00662">
    <property type="entry name" value="Proton_antipo_N"/>
    <property type="match status" value="1"/>
</dbReference>
<feature type="transmembrane region" description="Helical" evidence="6">
    <location>
        <begin position="454"/>
        <end position="472"/>
    </location>
</feature>
<feature type="transmembrane region" description="Helical" evidence="6">
    <location>
        <begin position="587"/>
        <end position="607"/>
    </location>
</feature>
<comment type="subcellular location">
    <subcellularLocation>
        <location evidence="1">Endomembrane system</location>
        <topology evidence="1">Multi-pass membrane protein</topology>
    </subcellularLocation>
    <subcellularLocation>
        <location evidence="5">Membrane</location>
        <topology evidence="5">Multi-pass membrane protein</topology>
    </subcellularLocation>
</comment>
<evidence type="ECO:0000256" key="6">
    <source>
        <dbReference type="SAM" id="Phobius"/>
    </source>
</evidence>
<dbReference type="GO" id="GO:0016020">
    <property type="term" value="C:membrane"/>
    <property type="evidence" value="ECO:0007669"/>
    <property type="project" value="UniProtKB-SubCell"/>
</dbReference>
<feature type="transmembrane region" description="Helical" evidence="6">
    <location>
        <begin position="547"/>
        <end position="567"/>
    </location>
</feature>
<feature type="transmembrane region" description="Helical" evidence="6">
    <location>
        <begin position="258"/>
        <end position="277"/>
    </location>
</feature>
<feature type="transmembrane region" description="Helical" evidence="6">
    <location>
        <begin position="120"/>
        <end position="138"/>
    </location>
</feature>
<keyword evidence="3 6" id="KW-1133">Transmembrane helix</keyword>
<keyword evidence="9" id="KW-0560">Oxidoreductase</keyword>
<keyword evidence="4 6" id="KW-0472">Membrane</keyword>
<evidence type="ECO:0000256" key="5">
    <source>
        <dbReference type="RuleBase" id="RU000320"/>
    </source>
</evidence>
<protein>
    <submittedName>
        <fullName evidence="9">NADH dehydrogenase (Quinone)</fullName>
        <ecNumber evidence="9">1.6.5.11</ecNumber>
    </submittedName>
</protein>
<feature type="transmembrane region" description="Helical" evidence="6">
    <location>
        <begin position="317"/>
        <end position="340"/>
    </location>
</feature>
<feature type="transmembrane region" description="Helical" evidence="6">
    <location>
        <begin position="216"/>
        <end position="237"/>
    </location>
</feature>
<gene>
    <name evidence="9" type="ORF">NITFAB_0919</name>
</gene>
<feature type="transmembrane region" description="Helical" evidence="6">
    <location>
        <begin position="507"/>
        <end position="526"/>
    </location>
</feature>
<organism evidence="9">
    <name type="scientific">Candidatus Nitrotoga fabula</name>
    <dbReference type="NCBI Taxonomy" id="2182327"/>
    <lineage>
        <taxon>Bacteria</taxon>
        <taxon>Pseudomonadati</taxon>
        <taxon>Pseudomonadota</taxon>
        <taxon>Betaproteobacteria</taxon>
        <taxon>Nitrosomonadales</taxon>
        <taxon>Gallionellaceae</taxon>
        <taxon>Candidatus Nitrotoga</taxon>
    </lineage>
</organism>
<feature type="transmembrane region" description="Helical" evidence="6">
    <location>
        <begin position="427"/>
        <end position="448"/>
    </location>
</feature>
<dbReference type="EC" id="1.6.5.11" evidence="9"/>
<dbReference type="GO" id="GO:0008137">
    <property type="term" value="F:NADH dehydrogenase (ubiquinone) activity"/>
    <property type="evidence" value="ECO:0007669"/>
    <property type="project" value="InterPro"/>
</dbReference>
<evidence type="ECO:0000256" key="3">
    <source>
        <dbReference type="ARBA" id="ARBA00022989"/>
    </source>
</evidence>
<proteinExistence type="predicted"/>
<dbReference type="PRINTS" id="PR01434">
    <property type="entry name" value="NADHDHGNASE5"/>
</dbReference>
<sequence length="626" mass="71361">MIPYLTSMLQFFILIPLAGFLLSLCIPEKMENAVSRTVFCTIGSHLLIVLVFLSIWLFHGHPVLEKTGIVLFNTKDYQFLVSFYFDRISAVYLFVGAVLTFLIAQYCRWYLHRESGYKRFFNIILFFYVGYNIIIFSGNFETLFVGWEILGLSSFLLIGFYRDRYLPVKNALKVFTVFRIADMSLLIVMWMNHYLWHKNITFTELANKQFISEHLQNHPLFGVLISLLILLAASVKSGQLPFSSWVPRAMEGPTPSSAIFYGSLSVHLGVFLLLRTYPFWENISSMVTAVVIVGLFTSIVATGIARVQSSIKTQIAYASIAQIGIIFIEIALGYHALALIHFAGNAFLRTYQLLVSPSAVSYMIREQFFNFVPLHYVDKKSVFKKLEYSIYLLCLKEFHLDNFVYRFFWNPLKWCGRKLNVLSGKSIIVLSAVIFSVGLMCLFNQSLIHPEICKYLPVLFAFAGLAMLLKSFSERKDVLLSWVLVIVMHLYRTLAISLNGDINTNEIILYLSGVIISGVLGYACLNELKSREQDVSLGRFQGHSYEYPKLAFIFMLACLGLMAFPMTPTFIGVELILTHIHKDQVSLIIFTALSYVMSGISLMRIYARIFLGPHVKTYHATPNKSA</sequence>
<dbReference type="InterPro" id="IPR001516">
    <property type="entry name" value="Proton_antipo_N"/>
</dbReference>
<feature type="transmembrane region" description="Helical" evidence="6">
    <location>
        <begin position="38"/>
        <end position="58"/>
    </location>
</feature>
<name>A0A2X0QT91_9PROT</name>